<dbReference type="RefSeq" id="WP_031959682.1">
    <property type="nucleotide sequence ID" value="NZ_JMOA01000061.1"/>
</dbReference>
<gene>
    <name evidence="1" type="ORF">J572_3444</name>
</gene>
<comment type="caution">
    <text evidence="1">The sequence shown here is derived from an EMBL/GenBank/DDBJ whole genome shotgun (WGS) entry which is preliminary data.</text>
</comment>
<protein>
    <submittedName>
        <fullName evidence="1">Putative lipoprotein</fullName>
    </submittedName>
</protein>
<sequence>MMKKQLLCCCIASVLFLGGCSKKEEPQTAQDEYSDVSGSVESEAETETGVLSPVILSKTAVQPLPLIDGDILGNFPDDDYRYASPARFPLNIVERRDDQDTHSFDQIAAILKQNLKLRDDQILVMGRESGPMEGMDQVLFDLTNDQLYQFANNLAINYIRMLKTPIIKPKGEFETTEQYQLRVEQTKAELEAYQVDYDVNLLQNALNKAMRRLYINNGFANPDYQYDADKGILTLKLEESASSRRLETLLTLPMAAADAQELVKGSGWARAYIMDFKQNHLKVSGVLFFKFRSQITQQQRVGGESLIYTQVYKPLKFEQKSSDTWVEPNIDFATLPFKDVLNSPANQFEFGLKHYLSAETYTKQWEAKRQQAE</sequence>
<dbReference type="Proteomes" id="UP000027309">
    <property type="component" value="Unassembled WGS sequence"/>
</dbReference>
<accession>A0A836LXN5</accession>
<dbReference type="AlphaFoldDB" id="A0A836LXN5"/>
<reference evidence="1 2" key="1">
    <citation type="submission" date="2014-04" db="EMBL/GenBank/DDBJ databases">
        <title>Comparative genomics and transcriptomics to identify genetic mechanisms underlying the emergence of carbapenem resistant Acinetobacter baumannii (CRAb).</title>
        <authorList>
            <person name="Harris A.D."/>
            <person name="Johnson K.J."/>
            <person name="George J."/>
            <person name="Nadendla S."/>
            <person name="Daugherty S.C."/>
            <person name="Parankush S."/>
            <person name="Sadzewicz L."/>
            <person name="Tallon L."/>
            <person name="Sengamalay N."/>
            <person name="Hazen T.H."/>
            <person name="Rasko D.A."/>
        </authorList>
    </citation>
    <scope>NUCLEOTIDE SEQUENCE [LARGE SCALE GENOMIC DNA]</scope>
    <source>
        <strain evidence="1 2">1499986</strain>
    </source>
</reference>
<dbReference type="PROSITE" id="PS51257">
    <property type="entry name" value="PROKAR_LIPOPROTEIN"/>
    <property type="match status" value="1"/>
</dbReference>
<organism evidence="1 2">
    <name type="scientific">Acinetobacter baumannii 1499986</name>
    <dbReference type="NCBI Taxonomy" id="1310673"/>
    <lineage>
        <taxon>Bacteria</taxon>
        <taxon>Pseudomonadati</taxon>
        <taxon>Pseudomonadota</taxon>
        <taxon>Gammaproteobacteria</taxon>
        <taxon>Moraxellales</taxon>
        <taxon>Moraxellaceae</taxon>
        <taxon>Acinetobacter</taxon>
        <taxon>Acinetobacter calcoaceticus/baumannii complex</taxon>
    </lineage>
</organism>
<dbReference type="EMBL" id="JMOA01000061">
    <property type="protein sequence ID" value="KCX99949.1"/>
    <property type="molecule type" value="Genomic_DNA"/>
</dbReference>
<keyword evidence="1" id="KW-0449">Lipoprotein</keyword>
<proteinExistence type="predicted"/>
<evidence type="ECO:0000313" key="1">
    <source>
        <dbReference type="EMBL" id="KCX99949.1"/>
    </source>
</evidence>
<name>A0A836LXN5_ACIBA</name>
<evidence type="ECO:0000313" key="2">
    <source>
        <dbReference type="Proteomes" id="UP000027309"/>
    </source>
</evidence>